<dbReference type="PANTHER" id="PTHR43065:SF47">
    <property type="match status" value="1"/>
</dbReference>
<dbReference type="CDD" id="cd00082">
    <property type="entry name" value="HisKA"/>
    <property type="match status" value="1"/>
</dbReference>
<evidence type="ECO:0000313" key="8">
    <source>
        <dbReference type="Proteomes" id="UP000317176"/>
    </source>
</evidence>
<feature type="transmembrane region" description="Helical" evidence="5">
    <location>
        <begin position="93"/>
        <end position="112"/>
    </location>
</feature>
<dbReference type="PROSITE" id="PS50109">
    <property type="entry name" value="HIS_KIN"/>
    <property type="match status" value="1"/>
</dbReference>
<dbReference type="SUPFAM" id="SSF47384">
    <property type="entry name" value="Homodimeric domain of signal transducing histidine kinase"/>
    <property type="match status" value="1"/>
</dbReference>
<comment type="caution">
    <text evidence="7">The sequence shown here is derived from an EMBL/GenBank/DDBJ whole genome shotgun (WGS) entry which is preliminary data.</text>
</comment>
<dbReference type="GO" id="GO:0000155">
    <property type="term" value="F:phosphorelay sensor kinase activity"/>
    <property type="evidence" value="ECO:0007669"/>
    <property type="project" value="InterPro"/>
</dbReference>
<dbReference type="InterPro" id="IPR003661">
    <property type="entry name" value="HisK_dim/P_dom"/>
</dbReference>
<dbReference type="AlphaFoldDB" id="A0A562LJU1"/>
<dbReference type="OrthoDB" id="7818322at2"/>
<evidence type="ECO:0000256" key="3">
    <source>
        <dbReference type="ARBA" id="ARBA00022553"/>
    </source>
</evidence>
<keyword evidence="8" id="KW-1185">Reference proteome</keyword>
<keyword evidence="7" id="KW-0418">Kinase</keyword>
<evidence type="ECO:0000259" key="6">
    <source>
        <dbReference type="PROSITE" id="PS50109"/>
    </source>
</evidence>
<keyword evidence="7" id="KW-0808">Transferase</keyword>
<dbReference type="PRINTS" id="PR00344">
    <property type="entry name" value="BCTRLSENSOR"/>
</dbReference>
<dbReference type="Proteomes" id="UP000317176">
    <property type="component" value="Unassembled WGS sequence"/>
</dbReference>
<dbReference type="InterPro" id="IPR003594">
    <property type="entry name" value="HATPase_dom"/>
</dbReference>
<accession>A0A562LJU1</accession>
<keyword evidence="5" id="KW-0472">Membrane</keyword>
<dbReference type="InterPro" id="IPR036097">
    <property type="entry name" value="HisK_dim/P_sf"/>
</dbReference>
<dbReference type="SUPFAM" id="SSF55874">
    <property type="entry name" value="ATPase domain of HSP90 chaperone/DNA topoisomerase II/histidine kinase"/>
    <property type="match status" value="1"/>
</dbReference>
<dbReference type="Gene3D" id="3.30.565.10">
    <property type="entry name" value="Histidine kinase-like ATPase, C-terminal domain"/>
    <property type="match status" value="1"/>
</dbReference>
<keyword evidence="5" id="KW-0812">Transmembrane</keyword>
<keyword evidence="5" id="KW-1133">Transmembrane helix</keyword>
<feature type="transmembrane region" description="Helical" evidence="5">
    <location>
        <begin position="165"/>
        <end position="187"/>
    </location>
</feature>
<dbReference type="RefSeq" id="WP_145630574.1">
    <property type="nucleotide sequence ID" value="NZ_CP088014.1"/>
</dbReference>
<dbReference type="InterPro" id="IPR036890">
    <property type="entry name" value="HATPase_C_sf"/>
</dbReference>
<evidence type="ECO:0000313" key="7">
    <source>
        <dbReference type="EMBL" id="TWI07861.1"/>
    </source>
</evidence>
<dbReference type="InterPro" id="IPR005467">
    <property type="entry name" value="His_kinase_dom"/>
</dbReference>
<dbReference type="Pfam" id="PF02518">
    <property type="entry name" value="HATPase_c"/>
    <property type="match status" value="1"/>
</dbReference>
<reference evidence="7 8" key="1">
    <citation type="journal article" date="2015" name="Stand. Genomic Sci.">
        <title>Genomic Encyclopedia of Bacterial and Archaeal Type Strains, Phase III: the genomes of soil and plant-associated and newly described type strains.</title>
        <authorList>
            <person name="Whitman W.B."/>
            <person name="Woyke T."/>
            <person name="Klenk H.P."/>
            <person name="Zhou Y."/>
            <person name="Lilburn T.G."/>
            <person name="Beck B.J."/>
            <person name="De Vos P."/>
            <person name="Vandamme P."/>
            <person name="Eisen J.A."/>
            <person name="Garrity G."/>
            <person name="Hugenholtz P."/>
            <person name="Kyrpides N.C."/>
        </authorList>
    </citation>
    <scope>NUCLEOTIDE SEQUENCE [LARGE SCALE GENOMIC DNA]</scope>
    <source>
        <strain evidence="7 8">CGMCC 1.10947</strain>
    </source>
</reference>
<organism evidence="7 8">
    <name type="scientific">Bradyrhizobium daqingense</name>
    <dbReference type="NCBI Taxonomy" id="993502"/>
    <lineage>
        <taxon>Bacteria</taxon>
        <taxon>Pseudomonadati</taxon>
        <taxon>Pseudomonadota</taxon>
        <taxon>Alphaproteobacteria</taxon>
        <taxon>Hyphomicrobiales</taxon>
        <taxon>Nitrobacteraceae</taxon>
        <taxon>Bradyrhizobium</taxon>
    </lineage>
</organism>
<name>A0A562LJU1_9BRAD</name>
<dbReference type="InterPro" id="IPR004358">
    <property type="entry name" value="Sig_transdc_His_kin-like_C"/>
</dbReference>
<dbReference type="Pfam" id="PF20968">
    <property type="entry name" value="MASE8"/>
    <property type="match status" value="1"/>
</dbReference>
<keyword evidence="3" id="KW-0597">Phosphoprotein</keyword>
<evidence type="ECO:0000256" key="5">
    <source>
        <dbReference type="SAM" id="Phobius"/>
    </source>
</evidence>
<keyword evidence="4" id="KW-0175">Coiled coil</keyword>
<dbReference type="PANTHER" id="PTHR43065">
    <property type="entry name" value="SENSOR HISTIDINE KINASE"/>
    <property type="match status" value="1"/>
</dbReference>
<evidence type="ECO:0000256" key="1">
    <source>
        <dbReference type="ARBA" id="ARBA00000085"/>
    </source>
</evidence>
<dbReference type="EC" id="2.7.13.3" evidence="2"/>
<proteinExistence type="predicted"/>
<feature type="transmembrane region" description="Helical" evidence="5">
    <location>
        <begin position="62"/>
        <end position="81"/>
    </location>
</feature>
<evidence type="ECO:0000256" key="4">
    <source>
        <dbReference type="SAM" id="Coils"/>
    </source>
</evidence>
<dbReference type="SMART" id="SM00387">
    <property type="entry name" value="HATPase_c"/>
    <property type="match status" value="1"/>
</dbReference>
<protein>
    <recommendedName>
        <fullName evidence="2">histidine kinase</fullName>
        <ecNumber evidence="2">2.7.13.3</ecNumber>
    </recommendedName>
</protein>
<feature type="transmembrane region" description="Helical" evidence="5">
    <location>
        <begin position="29"/>
        <end position="50"/>
    </location>
</feature>
<dbReference type="Gene3D" id="1.10.287.130">
    <property type="match status" value="1"/>
</dbReference>
<comment type="catalytic activity">
    <reaction evidence="1">
        <text>ATP + protein L-histidine = ADP + protein N-phospho-L-histidine.</text>
        <dbReference type="EC" id="2.7.13.3"/>
    </reaction>
</comment>
<feature type="coiled-coil region" evidence="4">
    <location>
        <begin position="199"/>
        <end position="229"/>
    </location>
</feature>
<evidence type="ECO:0000256" key="2">
    <source>
        <dbReference type="ARBA" id="ARBA00012438"/>
    </source>
</evidence>
<feature type="domain" description="Histidine kinase" evidence="6">
    <location>
        <begin position="238"/>
        <end position="470"/>
    </location>
</feature>
<dbReference type="InterPro" id="IPR048431">
    <property type="entry name" value="MASE8"/>
</dbReference>
<sequence>MLALLIRLGLRFEDRIEERRFVDQYVRGSLGWTQIAMLLGAATYAGYTLWDWVLYPEVVPTTLAIRGGTALFILLPLTALLSRRRMKPWAETIFLVYCVIPGCILPSIYLFLPSGFTFAAPGMMMIILFVSTMLPLRIGSLAIFCLLSSTALLVAETFAETMPAGLSFINHSLVGNAYALSLYAVAAREFRARKQFRTAEALQREKERSEKSLRELRATQEQLVQAEKLASLGQLVAGVAHEVNTPLGIALTTSTTMQADLQTMADALGGASVRRSDMTKGIDRLKQGLNLTFENLHRASEMVQSFRQVAVHQADEDRRSFELRDWLSELTSKLGPLLSHHGLTVEVQCPAGITLNSYPGALAQVISNLALNTAGHAYPDKKGGRFVITVSQTDSKSVRLVCADEGVGIPEHLQAHVFDPFVTTSREKGNAGLGLHIAFNLVSSSLNGRLRLESKAGPGTRIVIEIPVEGALQDNSKQARPDAIASSSQ</sequence>
<gene>
    <name evidence="7" type="ORF">IQ17_02218</name>
</gene>
<dbReference type="EMBL" id="VLKL01000004">
    <property type="protein sequence ID" value="TWI07861.1"/>
    <property type="molecule type" value="Genomic_DNA"/>
</dbReference>